<dbReference type="Proteomes" id="UP000035503">
    <property type="component" value="Chromosome"/>
</dbReference>
<dbReference type="PATRIC" id="fig|1277257.4.peg.779"/>
<dbReference type="GO" id="GO:0015031">
    <property type="term" value="P:protein transport"/>
    <property type="evidence" value="ECO:0007669"/>
    <property type="project" value="UniProtKB-KW"/>
</dbReference>
<evidence type="ECO:0000313" key="11">
    <source>
        <dbReference type="Proteomes" id="UP000035503"/>
    </source>
</evidence>
<feature type="transmembrane region" description="Helical" evidence="9">
    <location>
        <begin position="36"/>
        <end position="58"/>
    </location>
</feature>
<dbReference type="Gene3D" id="3.30.420.270">
    <property type="match status" value="1"/>
</dbReference>
<feature type="region of interest" description="Disordered" evidence="8">
    <location>
        <begin position="1"/>
        <end position="21"/>
    </location>
</feature>
<sequence>MINTQNQVSMRKIRSRRKGNRNSVVPGGIMNSQLQYISLIGLALILFMILIGNIMILIPRSGFILDLDIDRYTIIIDVNKNGEIRIQGKQVSLNEIAQKIEFLQNGKFNECILIKGESDASYGTIMHVLLNVQKSGYRNVSFLVRN</sequence>
<reference evidence="10 11" key="1">
    <citation type="journal article" date="2015" name="Genome Announc.">
        <title>Complete Genome Sequence of 'Candidatus Liberibacter africanus,' a Bacterium Associated with Citrus Huanglongbing.</title>
        <authorList>
            <person name="Lin H."/>
            <person name="Pietersen G."/>
            <person name="Han C."/>
            <person name="Read D.A."/>
            <person name="Lou B."/>
            <person name="Gupta G."/>
            <person name="Civerolo E.L."/>
        </authorList>
    </citation>
    <scope>NUCLEOTIDE SEQUENCE [LARGE SCALE GENOMIC DNA]</scope>
    <source>
        <strain evidence="10 11">PTSAPSY</strain>
    </source>
</reference>
<dbReference type="KEGG" id="lau:G293_03620"/>
<organism evidence="10 11">
    <name type="scientific">Candidatus Liberibacter africanus PTSAPSY</name>
    <dbReference type="NCBI Taxonomy" id="1277257"/>
    <lineage>
        <taxon>Bacteria</taxon>
        <taxon>Pseudomonadati</taxon>
        <taxon>Pseudomonadota</taxon>
        <taxon>Alphaproteobacteria</taxon>
        <taxon>Hyphomicrobiales</taxon>
        <taxon>Rhizobiaceae</taxon>
        <taxon>Liberibacter</taxon>
    </lineage>
</organism>
<feature type="compositionally biased region" description="Basic residues" evidence="8">
    <location>
        <begin position="11"/>
        <end position="20"/>
    </location>
</feature>
<name>A0A0G3I994_LIBAF</name>
<proteinExistence type="inferred from homology"/>
<evidence type="ECO:0000256" key="1">
    <source>
        <dbReference type="ARBA" id="ARBA00004162"/>
    </source>
</evidence>
<evidence type="ECO:0000256" key="7">
    <source>
        <dbReference type="RuleBase" id="RU003879"/>
    </source>
</evidence>
<comment type="similarity">
    <text evidence="2 7">Belongs to the ExbD/TolR family.</text>
</comment>
<dbReference type="Pfam" id="PF02472">
    <property type="entry name" value="ExbD"/>
    <property type="match status" value="1"/>
</dbReference>
<evidence type="ECO:0000256" key="4">
    <source>
        <dbReference type="ARBA" id="ARBA00022692"/>
    </source>
</evidence>
<gene>
    <name evidence="10" type="ORF">G293_03620</name>
</gene>
<dbReference type="EMBL" id="CP004021">
    <property type="protein sequence ID" value="AKK20352.1"/>
    <property type="molecule type" value="Genomic_DNA"/>
</dbReference>
<evidence type="ECO:0000256" key="5">
    <source>
        <dbReference type="ARBA" id="ARBA00022989"/>
    </source>
</evidence>
<comment type="subcellular location">
    <subcellularLocation>
        <location evidence="1">Cell membrane</location>
        <topology evidence="1">Single-pass membrane protein</topology>
    </subcellularLocation>
    <subcellularLocation>
        <location evidence="7">Cell membrane</location>
        <topology evidence="7">Single-pass type II membrane protein</topology>
    </subcellularLocation>
</comment>
<protein>
    <recommendedName>
        <fullName evidence="12">Biopolymer transport protein ExbD/TolR</fullName>
    </recommendedName>
</protein>
<accession>A0A0G3I994</accession>
<evidence type="ECO:0008006" key="12">
    <source>
        <dbReference type="Google" id="ProtNLM"/>
    </source>
</evidence>
<evidence type="ECO:0000313" key="10">
    <source>
        <dbReference type="EMBL" id="AKK20352.1"/>
    </source>
</evidence>
<keyword evidence="7" id="KW-0813">Transport</keyword>
<dbReference type="GO" id="GO:0022857">
    <property type="term" value="F:transmembrane transporter activity"/>
    <property type="evidence" value="ECO:0007669"/>
    <property type="project" value="InterPro"/>
</dbReference>
<evidence type="ECO:0000256" key="3">
    <source>
        <dbReference type="ARBA" id="ARBA00022475"/>
    </source>
</evidence>
<keyword evidence="3" id="KW-1003">Cell membrane</keyword>
<keyword evidence="4 7" id="KW-0812">Transmembrane</keyword>
<keyword evidence="5 9" id="KW-1133">Transmembrane helix</keyword>
<dbReference type="AlphaFoldDB" id="A0A0G3I994"/>
<dbReference type="RefSeq" id="WP_083965952.1">
    <property type="nucleotide sequence ID" value="NZ_CP004021.1"/>
</dbReference>
<dbReference type="InterPro" id="IPR003400">
    <property type="entry name" value="ExbD"/>
</dbReference>
<evidence type="ECO:0000256" key="6">
    <source>
        <dbReference type="ARBA" id="ARBA00023136"/>
    </source>
</evidence>
<keyword evidence="6 9" id="KW-0472">Membrane</keyword>
<dbReference type="OrthoDB" id="9798629at2"/>
<dbReference type="STRING" id="1277257.G293_03620"/>
<evidence type="ECO:0000256" key="9">
    <source>
        <dbReference type="SAM" id="Phobius"/>
    </source>
</evidence>
<dbReference type="GO" id="GO:0005886">
    <property type="term" value="C:plasma membrane"/>
    <property type="evidence" value="ECO:0007669"/>
    <property type="project" value="UniProtKB-SubCell"/>
</dbReference>
<keyword evidence="7" id="KW-0653">Protein transport</keyword>
<keyword evidence="11" id="KW-1185">Reference proteome</keyword>
<evidence type="ECO:0000256" key="2">
    <source>
        <dbReference type="ARBA" id="ARBA00005811"/>
    </source>
</evidence>
<evidence type="ECO:0000256" key="8">
    <source>
        <dbReference type="SAM" id="MobiDB-lite"/>
    </source>
</evidence>